<dbReference type="InterPro" id="IPR003961">
    <property type="entry name" value="FN3_dom"/>
</dbReference>
<keyword evidence="1" id="KW-0732">Signal</keyword>
<dbReference type="InterPro" id="IPR036927">
    <property type="entry name" value="Cyt_c_oxase-like_su1_sf"/>
</dbReference>
<sequence length="225" mass="25350">MLSHKKGKLVASDIRKSLFDDLDSGVWYCFMVSGDLGKHDGWTATSIVWERTSDGVPSSPPLFFEGITESSSSIKLQWEKPDPWKRNGIIIGYYIDYKSLDERRWRNIRYQTSENDVETFLLTDLKASTRFKIRVQAFTQVGNGPFSEEIQVMTSQEVLAGVITLLLTDRNFNTSIFDPAGGDPCDICSISNIFLRLYCLSSSYVTVGIDVDTRAYFTAASTSML</sequence>
<dbReference type="Proteomes" id="UP001652625">
    <property type="component" value="Chromosome 07"/>
</dbReference>
<dbReference type="InterPro" id="IPR036116">
    <property type="entry name" value="FN3_sf"/>
</dbReference>
<protein>
    <submittedName>
        <fullName evidence="8">Receptor-type tyrosine-protein phosphatase F-like</fullName>
    </submittedName>
</protein>
<keyword evidence="2" id="KW-0677">Repeat</keyword>
<evidence type="ECO:0000256" key="2">
    <source>
        <dbReference type="ARBA" id="ARBA00022737"/>
    </source>
</evidence>
<dbReference type="SUPFAM" id="SSF81442">
    <property type="entry name" value="Cytochrome c oxidase subunit I-like"/>
    <property type="match status" value="1"/>
</dbReference>
<evidence type="ECO:0000256" key="3">
    <source>
        <dbReference type="ARBA" id="ARBA00023157"/>
    </source>
</evidence>
<evidence type="ECO:0000256" key="1">
    <source>
        <dbReference type="ARBA" id="ARBA00022729"/>
    </source>
</evidence>
<dbReference type="Gene3D" id="2.60.40.10">
    <property type="entry name" value="Immunoglobulins"/>
    <property type="match status" value="1"/>
</dbReference>
<keyword evidence="4" id="KW-0675">Receptor</keyword>
<dbReference type="Pfam" id="PF00041">
    <property type="entry name" value="fn3"/>
    <property type="match status" value="1"/>
</dbReference>
<dbReference type="CDD" id="cd00063">
    <property type="entry name" value="FN3"/>
    <property type="match status" value="1"/>
</dbReference>
<evidence type="ECO:0000313" key="7">
    <source>
        <dbReference type="Proteomes" id="UP001652625"/>
    </source>
</evidence>
<keyword evidence="3" id="KW-1015">Disulfide bond</keyword>
<reference evidence="8" key="1">
    <citation type="submission" date="2025-08" db="UniProtKB">
        <authorList>
            <consortium name="RefSeq"/>
        </authorList>
    </citation>
    <scope>IDENTIFICATION</scope>
</reference>
<dbReference type="SUPFAM" id="SSF49265">
    <property type="entry name" value="Fibronectin type III"/>
    <property type="match status" value="1"/>
</dbReference>
<keyword evidence="7" id="KW-1185">Reference proteome</keyword>
<dbReference type="PANTHER" id="PTHR23036">
    <property type="entry name" value="CYTOKINE RECEPTOR"/>
    <property type="match status" value="1"/>
</dbReference>
<name>A0ABM4C9H9_HYDVU</name>
<dbReference type="GeneID" id="136082784"/>
<accession>A0ABM4C9H9</accession>
<dbReference type="SMART" id="SM00060">
    <property type="entry name" value="FN3"/>
    <property type="match status" value="1"/>
</dbReference>
<evidence type="ECO:0000256" key="4">
    <source>
        <dbReference type="ARBA" id="ARBA00023170"/>
    </source>
</evidence>
<dbReference type="PROSITE" id="PS50853">
    <property type="entry name" value="FN3"/>
    <property type="match status" value="1"/>
</dbReference>
<dbReference type="InterPro" id="IPR013783">
    <property type="entry name" value="Ig-like_fold"/>
</dbReference>
<proteinExistence type="predicted"/>
<keyword evidence="5" id="KW-0325">Glycoprotein</keyword>
<feature type="domain" description="Fibronectin type-III" evidence="6">
    <location>
        <begin position="56"/>
        <end position="157"/>
    </location>
</feature>
<dbReference type="InterPro" id="IPR050379">
    <property type="entry name" value="Type-I_Cytokine_Rcpt"/>
</dbReference>
<evidence type="ECO:0000256" key="5">
    <source>
        <dbReference type="ARBA" id="ARBA00023180"/>
    </source>
</evidence>
<evidence type="ECO:0000313" key="8">
    <source>
        <dbReference type="RefSeq" id="XP_065658280.1"/>
    </source>
</evidence>
<dbReference type="RefSeq" id="XP_065658280.1">
    <property type="nucleotide sequence ID" value="XM_065802208.1"/>
</dbReference>
<evidence type="ECO:0000259" key="6">
    <source>
        <dbReference type="PROSITE" id="PS50853"/>
    </source>
</evidence>
<organism evidence="7 8">
    <name type="scientific">Hydra vulgaris</name>
    <name type="common">Hydra</name>
    <name type="synonym">Hydra attenuata</name>
    <dbReference type="NCBI Taxonomy" id="6087"/>
    <lineage>
        <taxon>Eukaryota</taxon>
        <taxon>Metazoa</taxon>
        <taxon>Cnidaria</taxon>
        <taxon>Hydrozoa</taxon>
        <taxon>Hydroidolina</taxon>
        <taxon>Anthoathecata</taxon>
        <taxon>Aplanulata</taxon>
        <taxon>Hydridae</taxon>
        <taxon>Hydra</taxon>
    </lineage>
</organism>
<dbReference type="PANTHER" id="PTHR23036:SF151">
    <property type="entry name" value="FIBRONECTIN TYPE-III DOMAIN-CONTAINING PROTEIN"/>
    <property type="match status" value="1"/>
</dbReference>
<gene>
    <name evidence="8" type="primary">LOC136082784</name>
</gene>